<comment type="cofactor">
    <cofactor evidence="13">
        <name>[4Fe-4S] cluster</name>
        <dbReference type="ChEBI" id="CHEBI:49883"/>
    </cofactor>
    <text evidence="13">Binds 1 [4Fe-4S] cluster per subunit.</text>
</comment>
<dbReference type="InterPro" id="IPR050067">
    <property type="entry name" value="IPM_dehydratase_rel_enz"/>
</dbReference>
<comment type="similarity">
    <text evidence="13">Belongs to the aconitase/IPM isomerase family. LeuC type 1 subfamily.</text>
</comment>
<comment type="pathway">
    <text evidence="3 13">Amino-acid biosynthesis; L-leucine biosynthesis; L-leucine from 3-methyl-2-oxobutanoate: step 2/4.</text>
</comment>
<keyword evidence="11 13" id="KW-0456">Lyase</keyword>
<feature type="binding site" evidence="13">
    <location>
        <position position="416"/>
    </location>
    <ligand>
        <name>[4Fe-4S] cluster</name>
        <dbReference type="ChEBI" id="CHEBI:49883"/>
    </ligand>
</feature>
<keyword evidence="10 13" id="KW-0411">Iron-sulfur</keyword>
<evidence type="ECO:0000256" key="11">
    <source>
        <dbReference type="ARBA" id="ARBA00023239"/>
    </source>
</evidence>
<comment type="function">
    <text evidence="2 13">Catalyzes the isomerization between 2-isopropylmalate and 3-isopropylmalate, via the formation of 2-isopropylmaleate.</text>
</comment>
<dbReference type="SUPFAM" id="SSF53732">
    <property type="entry name" value="Aconitase iron-sulfur domain"/>
    <property type="match status" value="1"/>
</dbReference>
<dbReference type="PRINTS" id="PR00415">
    <property type="entry name" value="ACONITASE"/>
</dbReference>
<comment type="caution">
    <text evidence="15">The sequence shown here is derived from an EMBL/GenBank/DDBJ whole genome shotgun (WGS) entry which is preliminary data.</text>
</comment>
<evidence type="ECO:0000313" key="16">
    <source>
        <dbReference type="Proteomes" id="UP000297555"/>
    </source>
</evidence>
<dbReference type="Proteomes" id="UP000297555">
    <property type="component" value="Unassembled WGS sequence"/>
</dbReference>
<evidence type="ECO:0000256" key="2">
    <source>
        <dbReference type="ARBA" id="ARBA00002695"/>
    </source>
</evidence>
<dbReference type="NCBIfam" id="TIGR00170">
    <property type="entry name" value="leuC"/>
    <property type="match status" value="1"/>
</dbReference>
<keyword evidence="7 13" id="KW-0028">Amino-acid biosynthesis</keyword>
<proteinExistence type="inferred from homology"/>
<comment type="catalytic activity">
    <reaction evidence="1 13">
        <text>(2R,3S)-3-isopropylmalate = (2S)-2-isopropylmalate</text>
        <dbReference type="Rhea" id="RHEA:32287"/>
        <dbReference type="ChEBI" id="CHEBI:1178"/>
        <dbReference type="ChEBI" id="CHEBI:35121"/>
        <dbReference type="EC" id="4.2.1.33"/>
    </reaction>
</comment>
<dbReference type="GO" id="GO:0009098">
    <property type="term" value="P:L-leucine biosynthetic process"/>
    <property type="evidence" value="ECO:0007669"/>
    <property type="project" value="UniProtKB-UniRule"/>
</dbReference>
<evidence type="ECO:0000256" key="12">
    <source>
        <dbReference type="ARBA" id="ARBA00023304"/>
    </source>
</evidence>
<keyword evidence="6 13" id="KW-0004">4Fe-4S</keyword>
<reference evidence="15 16" key="1">
    <citation type="submission" date="2019-03" db="EMBL/GenBank/DDBJ databases">
        <title>Draft genome sequence of humic substances-degrading Pseudomonas kribbensis CHA-19 from forest soil.</title>
        <authorList>
            <person name="Kim D."/>
        </authorList>
    </citation>
    <scope>NUCLEOTIDE SEQUENCE [LARGE SCALE GENOMIC DNA]</scope>
    <source>
        <strain evidence="15 16">CHA-19</strain>
    </source>
</reference>
<dbReference type="PROSITE" id="PS00450">
    <property type="entry name" value="ACONITASE_1"/>
    <property type="match status" value="1"/>
</dbReference>
<dbReference type="GO" id="GO:0046872">
    <property type="term" value="F:metal ion binding"/>
    <property type="evidence" value="ECO:0007669"/>
    <property type="project" value="UniProtKB-KW"/>
</dbReference>
<evidence type="ECO:0000256" key="4">
    <source>
        <dbReference type="ARBA" id="ARBA00011271"/>
    </source>
</evidence>
<dbReference type="InterPro" id="IPR001030">
    <property type="entry name" value="Acoase/IPM_deHydtase_lsu_aba"/>
</dbReference>
<dbReference type="GO" id="GO:0051539">
    <property type="term" value="F:4 iron, 4 sulfur cluster binding"/>
    <property type="evidence" value="ECO:0007669"/>
    <property type="project" value="UniProtKB-KW"/>
</dbReference>
<sequence>MAGKTLYDKLWDSHLVKQRDDGSALIYIDRHIIHEVTSPQAFEGLRLAGRKPWRIDANIATPDHNVPTTPERKGGISAIADQVSRLQVQTLDDNCDEYGIVEFKMNDVRQGIVHVISPEQGATLPGMTVVCGDSHTSTHGAFGALAHGIGTSEVEHVLATQCLVAKKMKNMLVRVEGQLSFGVTAKDIVLAVIGKIGTAGGNGHAIEFAGSAIRDLSIEGRMTICNMSIEAGARVGLVAADQKTVDYVKGRPFAPKGAEWDLAVESWKDLVSDADAHFDTVVELDAAQIKPQVSWGTSPEMVLAVDQNVPDPAKEMDLVKRDSIVRALKYMGLTANQAITDIQLDRVFIGSCTNSRIEDLRAAAVIAKGRKVASTIKQAIVVPGSGLVKAQAEAEGLDKIFLEAGFEWREPGCSMCLAMNPDRLESGEHCASTSNRNFEGRQGAGGRTHLVSPAMAAAAAVNGRFIDVRELI</sequence>
<keyword evidence="12 13" id="KW-0100">Branched-chain amino acid biosynthesis</keyword>
<dbReference type="UniPathway" id="UPA00048">
    <property type="reaction ID" value="UER00071"/>
</dbReference>
<evidence type="ECO:0000256" key="3">
    <source>
        <dbReference type="ARBA" id="ARBA00004729"/>
    </source>
</evidence>
<dbReference type="PROSITE" id="PS01244">
    <property type="entry name" value="ACONITASE_2"/>
    <property type="match status" value="1"/>
</dbReference>
<dbReference type="EMBL" id="SPDQ01000011">
    <property type="protein sequence ID" value="TFH81726.1"/>
    <property type="molecule type" value="Genomic_DNA"/>
</dbReference>
<evidence type="ECO:0000256" key="9">
    <source>
        <dbReference type="ARBA" id="ARBA00023004"/>
    </source>
</evidence>
<feature type="domain" description="Aconitase/3-isopropylmalate dehydratase large subunit alpha/beta/alpha" evidence="14">
    <location>
        <begin position="8"/>
        <end position="463"/>
    </location>
</feature>
<dbReference type="FunFam" id="3.30.499.10:FF:000007">
    <property type="entry name" value="3-isopropylmalate dehydratase large subunit"/>
    <property type="match status" value="1"/>
</dbReference>
<dbReference type="CDD" id="cd01583">
    <property type="entry name" value="IPMI"/>
    <property type="match status" value="1"/>
</dbReference>
<evidence type="ECO:0000256" key="5">
    <source>
        <dbReference type="ARBA" id="ARBA00022430"/>
    </source>
</evidence>
<dbReference type="InterPro" id="IPR004430">
    <property type="entry name" value="3-IsopropMal_deHydase_lsu"/>
</dbReference>
<keyword evidence="9 13" id="KW-0408">Iron</keyword>
<dbReference type="InterPro" id="IPR015931">
    <property type="entry name" value="Acnase/IPM_dHydase_lsu_aba_1/3"/>
</dbReference>
<dbReference type="NCBIfam" id="NF004016">
    <property type="entry name" value="PRK05478.1"/>
    <property type="match status" value="1"/>
</dbReference>
<evidence type="ECO:0000313" key="15">
    <source>
        <dbReference type="EMBL" id="TFH81726.1"/>
    </source>
</evidence>
<organism evidence="15 16">
    <name type="scientific">Pseudomonas kribbensis</name>
    <dbReference type="NCBI Taxonomy" id="1628086"/>
    <lineage>
        <taxon>Bacteria</taxon>
        <taxon>Pseudomonadati</taxon>
        <taxon>Pseudomonadota</taxon>
        <taxon>Gammaproteobacteria</taxon>
        <taxon>Pseudomonadales</taxon>
        <taxon>Pseudomonadaceae</taxon>
        <taxon>Pseudomonas</taxon>
    </lineage>
</organism>
<dbReference type="NCBIfam" id="NF009116">
    <property type="entry name" value="PRK12466.1"/>
    <property type="match status" value="1"/>
</dbReference>
<dbReference type="OrthoDB" id="9802769at2"/>
<dbReference type="AlphaFoldDB" id="A0A4Y8VMX4"/>
<name>A0A4Y8VMX4_9PSED</name>
<evidence type="ECO:0000256" key="10">
    <source>
        <dbReference type="ARBA" id="ARBA00023014"/>
    </source>
</evidence>
<dbReference type="PANTHER" id="PTHR43822:SF9">
    <property type="entry name" value="3-ISOPROPYLMALATE DEHYDRATASE"/>
    <property type="match status" value="1"/>
</dbReference>
<evidence type="ECO:0000256" key="1">
    <source>
        <dbReference type="ARBA" id="ARBA00000491"/>
    </source>
</evidence>
<evidence type="ECO:0000256" key="7">
    <source>
        <dbReference type="ARBA" id="ARBA00022605"/>
    </source>
</evidence>
<dbReference type="RefSeq" id="WP_134826070.1">
    <property type="nucleotide sequence ID" value="NZ_SPDQ01000011.1"/>
</dbReference>
<dbReference type="InterPro" id="IPR033941">
    <property type="entry name" value="IPMI_cat"/>
</dbReference>
<evidence type="ECO:0000256" key="13">
    <source>
        <dbReference type="HAMAP-Rule" id="MF_01026"/>
    </source>
</evidence>
<keyword evidence="8 13" id="KW-0479">Metal-binding</keyword>
<dbReference type="EC" id="4.2.1.33" evidence="13"/>
<dbReference type="PANTHER" id="PTHR43822">
    <property type="entry name" value="HOMOACONITASE, MITOCHONDRIAL-RELATED"/>
    <property type="match status" value="1"/>
</dbReference>
<feature type="binding site" evidence="13">
    <location>
        <position position="352"/>
    </location>
    <ligand>
        <name>[4Fe-4S] cluster</name>
        <dbReference type="ChEBI" id="CHEBI:49883"/>
    </ligand>
</feature>
<dbReference type="InterPro" id="IPR018136">
    <property type="entry name" value="Aconitase_4Fe-4S_BS"/>
</dbReference>
<dbReference type="Pfam" id="PF00330">
    <property type="entry name" value="Aconitase"/>
    <property type="match status" value="1"/>
</dbReference>
<dbReference type="InterPro" id="IPR036008">
    <property type="entry name" value="Aconitase_4Fe-4S_dom"/>
</dbReference>
<keyword evidence="5 13" id="KW-0432">Leucine biosynthesis</keyword>
<gene>
    <name evidence="13 15" type="primary">leuC</name>
    <name evidence="15" type="ORF">E4J90_09070</name>
</gene>
<protein>
    <recommendedName>
        <fullName evidence="13">3-isopropylmalate dehydratase large subunit</fullName>
        <ecNumber evidence="13">4.2.1.33</ecNumber>
    </recommendedName>
    <alternativeName>
        <fullName evidence="13">Alpha-IPM isomerase</fullName>
        <shortName evidence="13">IPMI</shortName>
    </alternativeName>
    <alternativeName>
        <fullName evidence="13">Isopropylmalate isomerase</fullName>
    </alternativeName>
</protein>
<dbReference type="GO" id="GO:0003861">
    <property type="term" value="F:3-isopropylmalate dehydratase activity"/>
    <property type="evidence" value="ECO:0007669"/>
    <property type="project" value="UniProtKB-UniRule"/>
</dbReference>
<feature type="binding site" evidence="13">
    <location>
        <position position="413"/>
    </location>
    <ligand>
        <name>[4Fe-4S] cluster</name>
        <dbReference type="ChEBI" id="CHEBI:49883"/>
    </ligand>
</feature>
<dbReference type="Gene3D" id="3.30.499.10">
    <property type="entry name" value="Aconitase, domain 3"/>
    <property type="match status" value="2"/>
</dbReference>
<comment type="subunit">
    <text evidence="4 13">Heterodimer of LeuC and LeuD.</text>
</comment>
<evidence type="ECO:0000256" key="6">
    <source>
        <dbReference type="ARBA" id="ARBA00022485"/>
    </source>
</evidence>
<dbReference type="HAMAP" id="MF_01026">
    <property type="entry name" value="LeuC_type1"/>
    <property type="match status" value="1"/>
</dbReference>
<evidence type="ECO:0000256" key="8">
    <source>
        <dbReference type="ARBA" id="ARBA00022723"/>
    </source>
</evidence>
<evidence type="ECO:0000259" key="14">
    <source>
        <dbReference type="Pfam" id="PF00330"/>
    </source>
</evidence>
<accession>A0A4Y8VMX4</accession>